<protein>
    <submittedName>
        <fullName evidence="2">Uncharacterized protein</fullName>
    </submittedName>
</protein>
<proteinExistence type="predicted"/>
<feature type="signal peptide" evidence="1">
    <location>
        <begin position="1"/>
        <end position="32"/>
    </location>
</feature>
<sequence length="208" mass="22379">MHIRRHTGRVVAAAAVAAATAMALTPTGTAQAAPAPAAEPRFLSAEELPPHPSSPWYAGEVTEGLPEFPVFCLEDALPSQGARHRQFGTEYDTWAVQVTVRAANTGAARKLAAAAEASVRDCAADYLEEHPQGHAEWRDYGRLDVEEGAHVHGVHTSLPDADNGIHLFGVGRDGRTVTVVMWAQMGTFEHARVEDFRTTTRTAVAKLH</sequence>
<keyword evidence="3" id="KW-1185">Reference proteome</keyword>
<comment type="caution">
    <text evidence="2">The sequence shown here is derived from an EMBL/GenBank/DDBJ whole genome shotgun (WGS) entry which is preliminary data.</text>
</comment>
<dbReference type="RefSeq" id="WP_344322033.1">
    <property type="nucleotide sequence ID" value="NZ_BAAASZ010000017.1"/>
</dbReference>
<gene>
    <name evidence="2" type="ORF">GCM10010405_22280</name>
</gene>
<accession>A0ABN3JRV6</accession>
<dbReference type="EMBL" id="BAAASZ010000017">
    <property type="protein sequence ID" value="GAA2438473.1"/>
    <property type="molecule type" value="Genomic_DNA"/>
</dbReference>
<dbReference type="InterPro" id="IPR006311">
    <property type="entry name" value="TAT_signal"/>
</dbReference>
<feature type="chain" id="PRO_5046689321" evidence="1">
    <location>
        <begin position="33"/>
        <end position="208"/>
    </location>
</feature>
<evidence type="ECO:0000256" key="1">
    <source>
        <dbReference type="SAM" id="SignalP"/>
    </source>
</evidence>
<keyword evidence="1" id="KW-0732">Signal</keyword>
<organism evidence="2 3">
    <name type="scientific">Streptomyces macrosporus</name>
    <dbReference type="NCBI Taxonomy" id="44032"/>
    <lineage>
        <taxon>Bacteria</taxon>
        <taxon>Bacillati</taxon>
        <taxon>Actinomycetota</taxon>
        <taxon>Actinomycetes</taxon>
        <taxon>Kitasatosporales</taxon>
        <taxon>Streptomycetaceae</taxon>
        <taxon>Streptomyces</taxon>
    </lineage>
</organism>
<name>A0ABN3JRV6_9ACTN</name>
<evidence type="ECO:0000313" key="3">
    <source>
        <dbReference type="Proteomes" id="UP001501638"/>
    </source>
</evidence>
<dbReference type="PROSITE" id="PS51318">
    <property type="entry name" value="TAT"/>
    <property type="match status" value="1"/>
</dbReference>
<reference evidence="2 3" key="1">
    <citation type="journal article" date="2019" name="Int. J. Syst. Evol. Microbiol.">
        <title>The Global Catalogue of Microorganisms (GCM) 10K type strain sequencing project: providing services to taxonomists for standard genome sequencing and annotation.</title>
        <authorList>
            <consortium name="The Broad Institute Genomics Platform"/>
            <consortium name="The Broad Institute Genome Sequencing Center for Infectious Disease"/>
            <person name="Wu L."/>
            <person name="Ma J."/>
        </authorList>
    </citation>
    <scope>NUCLEOTIDE SEQUENCE [LARGE SCALE GENOMIC DNA]</scope>
    <source>
        <strain evidence="2 3">JCM 6305</strain>
    </source>
</reference>
<evidence type="ECO:0000313" key="2">
    <source>
        <dbReference type="EMBL" id="GAA2438473.1"/>
    </source>
</evidence>
<dbReference type="Proteomes" id="UP001501638">
    <property type="component" value="Unassembled WGS sequence"/>
</dbReference>